<comment type="caution">
    <text evidence="6">The sequence shown here is derived from an EMBL/GenBank/DDBJ whole genome shotgun (WGS) entry which is preliminary data.</text>
</comment>
<dbReference type="Pfam" id="PF00126">
    <property type="entry name" value="HTH_1"/>
    <property type="match status" value="1"/>
</dbReference>
<evidence type="ECO:0000256" key="2">
    <source>
        <dbReference type="ARBA" id="ARBA00023015"/>
    </source>
</evidence>
<dbReference type="SUPFAM" id="SSF53850">
    <property type="entry name" value="Periplasmic binding protein-like II"/>
    <property type="match status" value="1"/>
</dbReference>
<dbReference type="PANTHER" id="PTHR30537">
    <property type="entry name" value="HTH-TYPE TRANSCRIPTIONAL REGULATOR"/>
    <property type="match status" value="1"/>
</dbReference>
<protein>
    <submittedName>
        <fullName evidence="6">DNA-binding transcriptional LysR family regulator</fullName>
    </submittedName>
</protein>
<keyword evidence="4" id="KW-0804">Transcription</keyword>
<dbReference type="GO" id="GO:0043565">
    <property type="term" value="F:sequence-specific DNA binding"/>
    <property type="evidence" value="ECO:0007669"/>
    <property type="project" value="TreeGrafter"/>
</dbReference>
<dbReference type="AlphaFoldDB" id="A0A7X0PBD3"/>
<feature type="domain" description="HTH lysR-type" evidence="5">
    <location>
        <begin position="1"/>
        <end position="59"/>
    </location>
</feature>
<dbReference type="SUPFAM" id="SSF46785">
    <property type="entry name" value="Winged helix' DNA-binding domain"/>
    <property type="match status" value="1"/>
</dbReference>
<proteinExistence type="inferred from homology"/>
<evidence type="ECO:0000313" key="6">
    <source>
        <dbReference type="EMBL" id="MBB6558790.1"/>
    </source>
</evidence>
<reference evidence="6 7" key="1">
    <citation type="submission" date="2020-08" db="EMBL/GenBank/DDBJ databases">
        <title>Functional genomics of gut bacteria from endangered species of beetles.</title>
        <authorList>
            <person name="Carlos-Shanley C."/>
        </authorList>
    </citation>
    <scope>NUCLEOTIDE SEQUENCE [LARGE SCALE GENOMIC DNA]</scope>
    <source>
        <strain evidence="6 7">S00198</strain>
    </source>
</reference>
<evidence type="ECO:0000256" key="3">
    <source>
        <dbReference type="ARBA" id="ARBA00023125"/>
    </source>
</evidence>
<dbReference type="Pfam" id="PF03466">
    <property type="entry name" value="LysR_substrate"/>
    <property type="match status" value="1"/>
</dbReference>
<name>A0A7X0PBD3_9BURK</name>
<evidence type="ECO:0000259" key="5">
    <source>
        <dbReference type="PROSITE" id="PS50931"/>
    </source>
</evidence>
<dbReference type="InterPro" id="IPR036388">
    <property type="entry name" value="WH-like_DNA-bd_sf"/>
</dbReference>
<evidence type="ECO:0000256" key="4">
    <source>
        <dbReference type="ARBA" id="ARBA00023163"/>
    </source>
</evidence>
<keyword evidence="3 6" id="KW-0238">DNA-binding</keyword>
<evidence type="ECO:0000256" key="1">
    <source>
        <dbReference type="ARBA" id="ARBA00009437"/>
    </source>
</evidence>
<dbReference type="Gene3D" id="1.10.10.10">
    <property type="entry name" value="Winged helix-like DNA-binding domain superfamily/Winged helix DNA-binding domain"/>
    <property type="match status" value="1"/>
</dbReference>
<dbReference type="InterPro" id="IPR000847">
    <property type="entry name" value="LysR_HTH_N"/>
</dbReference>
<dbReference type="InterPro" id="IPR005119">
    <property type="entry name" value="LysR_subst-bd"/>
</dbReference>
<dbReference type="InterPro" id="IPR058163">
    <property type="entry name" value="LysR-type_TF_proteobact-type"/>
</dbReference>
<keyword evidence="7" id="KW-1185">Reference proteome</keyword>
<dbReference type="Proteomes" id="UP000575083">
    <property type="component" value="Unassembled WGS sequence"/>
</dbReference>
<dbReference type="PROSITE" id="PS50931">
    <property type="entry name" value="HTH_LYSR"/>
    <property type="match status" value="1"/>
</dbReference>
<dbReference type="GO" id="GO:0003700">
    <property type="term" value="F:DNA-binding transcription factor activity"/>
    <property type="evidence" value="ECO:0007669"/>
    <property type="project" value="InterPro"/>
</dbReference>
<dbReference type="GO" id="GO:0006351">
    <property type="term" value="P:DNA-templated transcription"/>
    <property type="evidence" value="ECO:0007669"/>
    <property type="project" value="TreeGrafter"/>
</dbReference>
<gene>
    <name evidence="6" type="ORF">HNP48_001454</name>
</gene>
<dbReference type="RefSeq" id="WP_184856213.1">
    <property type="nucleotide sequence ID" value="NZ_JACHLK010000002.1"/>
</dbReference>
<dbReference type="CDD" id="cd08473">
    <property type="entry name" value="PBP2_CrgA_like_4"/>
    <property type="match status" value="1"/>
</dbReference>
<sequence length="315" mass="34376">MQDLNDMLYFAEVVERGGFAAAGRALGIPKSRLSRRVSDLETELGVRLLQRTTRKLSLTEVGEAYLRHCQAMRESAQAAADTVAQVQTAPRGTIRVSCPVTLAQTVLAEMMPPFLSRYPEVRVDMVVSNRVVNVVEEGIDVALRVRPTLEDSGSMVVKRLDTTTQILVASPELLIRQGTPTTLDDLARLDSVAMSAPDGRATWNLMGPGGAHQVVHHTPRYVADDLLTLKFAVLAGIGMGWMPDYMCHEEMRERRLVRVLPEWVPPPAIVHAVFPSRRGLSPAVRAFLDYLGEAMPGRNSLATRDGGAGLDGAGI</sequence>
<dbReference type="FunFam" id="1.10.10.10:FF:000001">
    <property type="entry name" value="LysR family transcriptional regulator"/>
    <property type="match status" value="1"/>
</dbReference>
<evidence type="ECO:0000313" key="7">
    <source>
        <dbReference type="Proteomes" id="UP000575083"/>
    </source>
</evidence>
<dbReference type="PANTHER" id="PTHR30537:SF31">
    <property type="entry name" value="TRANSCRIPTIONAL REGULATOR, LYSR FAMILY"/>
    <property type="match status" value="1"/>
</dbReference>
<keyword evidence="2" id="KW-0805">Transcription regulation</keyword>
<dbReference type="EMBL" id="JACHLK010000002">
    <property type="protein sequence ID" value="MBB6558790.1"/>
    <property type="molecule type" value="Genomic_DNA"/>
</dbReference>
<dbReference type="Gene3D" id="3.40.190.290">
    <property type="match status" value="1"/>
</dbReference>
<accession>A0A7X0PBD3</accession>
<organism evidence="6 7">
    <name type="scientific">Acidovorax soli</name>
    <dbReference type="NCBI Taxonomy" id="592050"/>
    <lineage>
        <taxon>Bacteria</taxon>
        <taxon>Pseudomonadati</taxon>
        <taxon>Pseudomonadota</taxon>
        <taxon>Betaproteobacteria</taxon>
        <taxon>Burkholderiales</taxon>
        <taxon>Comamonadaceae</taxon>
        <taxon>Acidovorax</taxon>
    </lineage>
</organism>
<comment type="similarity">
    <text evidence="1">Belongs to the LysR transcriptional regulatory family.</text>
</comment>
<dbReference type="InterPro" id="IPR036390">
    <property type="entry name" value="WH_DNA-bd_sf"/>
</dbReference>